<evidence type="ECO:0000259" key="6">
    <source>
        <dbReference type="Pfam" id="PF13861"/>
    </source>
</evidence>
<accession>A0A831ETD0</accession>
<evidence type="ECO:0000313" key="8">
    <source>
        <dbReference type="Proteomes" id="UP000013111"/>
    </source>
</evidence>
<dbReference type="EMBL" id="CAPB01000033">
    <property type="protein sequence ID" value="CCO94677.1"/>
    <property type="molecule type" value="Genomic_DNA"/>
</dbReference>
<sequence>MSVSPVNNTRGPGQVDMGSSAADLSGSFMTLLIAQMQNQDPTNPMDNNQLTSQLAQFNTASGVEKLNDSVAIVGGMLVQMQEMGATSWVGREVMIAGDAKVTWGSAAEPYADAGKELNFNLSGDAETVTVTLTNDNGESYSAELKDAKPGVNKFSLSDLENFKPSPPPAGSEYTVTYSASNAGGEAPTVTGLTLDKVESVSFDQGRAVLHLASKGTTAINDIFVIQ</sequence>
<evidence type="ECO:0000256" key="5">
    <source>
        <dbReference type="RuleBase" id="RU362076"/>
    </source>
</evidence>
<gene>
    <name evidence="7" type="primary">flgd3</name>
    <name evidence="7" type="ORF">BN437_2767</name>
</gene>
<proteinExistence type="inferred from homology"/>
<evidence type="ECO:0000256" key="3">
    <source>
        <dbReference type="ARBA" id="ARBA00022795"/>
    </source>
</evidence>
<evidence type="ECO:0000256" key="2">
    <source>
        <dbReference type="ARBA" id="ARBA00016013"/>
    </source>
</evidence>
<dbReference type="InterPro" id="IPR005648">
    <property type="entry name" value="FlgD"/>
</dbReference>
<evidence type="ECO:0000256" key="4">
    <source>
        <dbReference type="ARBA" id="ARBA00024746"/>
    </source>
</evidence>
<dbReference type="Pfam" id="PF13861">
    <property type="entry name" value="FLgD_tudor"/>
    <property type="match status" value="1"/>
</dbReference>
<feature type="domain" description="FlgD Tudor-like" evidence="6">
    <location>
        <begin position="80"/>
        <end position="222"/>
    </location>
</feature>
<organism evidence="7 8">
    <name type="scientific">Erwinia amylovora NBRC 12687 = CFBP 1232</name>
    <dbReference type="NCBI Taxonomy" id="1219359"/>
    <lineage>
        <taxon>Bacteria</taxon>
        <taxon>Pseudomonadati</taxon>
        <taxon>Pseudomonadota</taxon>
        <taxon>Gammaproteobacteria</taxon>
        <taxon>Enterobacterales</taxon>
        <taxon>Erwiniaceae</taxon>
        <taxon>Erwinia</taxon>
    </lineage>
</organism>
<dbReference type="InterPro" id="IPR025963">
    <property type="entry name" value="FLgD_Tudor"/>
</dbReference>
<dbReference type="Pfam" id="PF03963">
    <property type="entry name" value="FlgD"/>
    <property type="match status" value="1"/>
</dbReference>
<dbReference type="GeneID" id="97606846"/>
<dbReference type="AlphaFoldDB" id="A0A831ETD0"/>
<reference evidence="7 8" key="2">
    <citation type="submission" date="2013-04" db="EMBL/GenBank/DDBJ databases">
        <title>Comparative genomics of 12 strains of Erwinia amylovora identifies a pan-genome with a large conserved core and provides insights into host specificity.</title>
        <authorList>
            <person name="Mann R.A."/>
            <person name="Smits T.H.M."/>
            <person name="Buehlmann A."/>
            <person name="Blom J."/>
            <person name="Goesmann A."/>
            <person name="Frey J.E."/>
            <person name="Plummer K.M."/>
            <person name="Beer S.V."/>
            <person name="Luck J."/>
            <person name="Duffy B."/>
            <person name="Rodoni B."/>
        </authorList>
    </citation>
    <scope>NUCLEOTIDE SEQUENCE [LARGE SCALE GENOMIC DNA]</scope>
    <source>
        <strain evidence="8">CFBP 1232</strain>
    </source>
</reference>
<keyword evidence="3 5" id="KW-1005">Bacterial flagellum biogenesis</keyword>
<name>A0A831ETD0_ERWAM</name>
<evidence type="ECO:0000313" key="7">
    <source>
        <dbReference type="EMBL" id="CCO94677.1"/>
    </source>
</evidence>
<evidence type="ECO:0000256" key="1">
    <source>
        <dbReference type="ARBA" id="ARBA00010577"/>
    </source>
</evidence>
<dbReference type="Gene3D" id="2.60.40.4070">
    <property type="match status" value="1"/>
</dbReference>
<comment type="function">
    <text evidence="4 5">Required for flagellar hook formation. May act as a scaffolding protein.</text>
</comment>
<comment type="caution">
    <text evidence="7">The sequence shown here is derived from an EMBL/GenBank/DDBJ whole genome shotgun (WGS) entry which is preliminary data.</text>
</comment>
<dbReference type="GO" id="GO:0044781">
    <property type="term" value="P:bacterial-type flagellum organization"/>
    <property type="evidence" value="ECO:0007669"/>
    <property type="project" value="UniProtKB-UniRule"/>
</dbReference>
<reference evidence="7 8" key="1">
    <citation type="submission" date="2012-11" db="EMBL/GenBank/DDBJ databases">
        <authorList>
            <person name="Linke B."/>
        </authorList>
    </citation>
    <scope>NUCLEOTIDE SEQUENCE [LARGE SCALE GENOMIC DNA]</scope>
    <source>
        <strain evidence="8">CFBP 1232</strain>
    </source>
</reference>
<protein>
    <recommendedName>
        <fullName evidence="2 5">Basal-body rod modification protein FlgD</fullName>
    </recommendedName>
</protein>
<dbReference type="Gene3D" id="2.30.30.910">
    <property type="match status" value="1"/>
</dbReference>
<dbReference type="Proteomes" id="UP000013111">
    <property type="component" value="Unassembled WGS sequence"/>
</dbReference>
<comment type="similarity">
    <text evidence="1 5">Belongs to the FlgD family.</text>
</comment>
<dbReference type="RefSeq" id="WP_004159255.1">
    <property type="nucleotide sequence ID" value="NZ_BAYW01000011.1"/>
</dbReference>